<dbReference type="PROSITE" id="PS51673">
    <property type="entry name" value="SUZ"/>
    <property type="match status" value="1"/>
</dbReference>
<feature type="compositionally biased region" description="Low complexity" evidence="2">
    <location>
        <begin position="49"/>
        <end position="69"/>
    </location>
</feature>
<sequence length="782" mass="84488">MEGSVEDFGAPESWEVADLEESVSRLTLSSNKDKNKDSKAHEQLLEDGPASALSAPSHAPSAPASGNSPEDAIDQVDQFLREALQNPRERLSILRMEQDMEKFIRDPTQQQFEFQQLPTSYLRLAAHRVAQHYSLQSMVLLDSNSLDGSGSRIIVRKTSECRLPAIRLADIPVNLPSEEKSAVKVFIKQRPQKQSLHAGGGNSKSLKSSGAKSVEERKEEYNRARARIFNSNNPSGGAGGRPETEPRMQDGSQDGSFGLSKMEEKPISGVTDANSRRGIIDSAPGSSRSGRGRVEKEPISRSRANSRIAIFRDREVERNDPDYDRSYDRYTRRFDPGFGFNGGPYAIQPSFTPSMNYNTEFPQLRSPHRPQLSAEHQPLPLHQHLSGLWAAPSGTAGIGYGHPETLMTPYSPAPAGAHSASGVHLQSSQYSGQRPGMAYSYPHDNVHSIFSQVDGDGYQAASRTPTSARALTWSKPLLSFASNNFLPLALIGGVALGLANPGLGCLADKYFLSKFSTFGIFVISGLTLRSGEIGAASEAWPVGIFGLLAGGNSALALAMTVISNLLGILIVPFSISKFIADGVGVTVPTEQLLRSLVLTLLIPLILGKVLRESIKGLAEFVDAKKKLFSKISAIFLSLVPWIQVSRSSTLLLMVKPTVFLVAIAMGTALHLILLAFNAVAIKCLSTVSGGNQSVFAKKDNADAALLVASQKTLPVMVAVVEQLGGAFGESGLLVLPCVAAHLIQIIMDSFLVNFWLRKDLSADGLKAGRGESTWKRVSFEEH</sequence>
<comment type="caution">
    <text evidence="6">The sequence shown here is derived from an EMBL/GenBank/DDBJ whole genome shotgun (WGS) entry which is preliminary data.</text>
</comment>
<evidence type="ECO:0008006" key="8">
    <source>
        <dbReference type="Google" id="ProtNLM"/>
    </source>
</evidence>
<dbReference type="SMART" id="SM00393">
    <property type="entry name" value="R3H"/>
    <property type="match status" value="1"/>
</dbReference>
<dbReference type="SUPFAM" id="SSF82708">
    <property type="entry name" value="R3H domain"/>
    <property type="match status" value="1"/>
</dbReference>
<dbReference type="PANTHER" id="PTHR18640">
    <property type="entry name" value="SOLUTE CARRIER FAMILY 10 MEMBER 7"/>
    <property type="match status" value="1"/>
</dbReference>
<dbReference type="GO" id="GO:0016020">
    <property type="term" value="C:membrane"/>
    <property type="evidence" value="ECO:0007669"/>
    <property type="project" value="UniProtKB-SubCell"/>
</dbReference>
<evidence type="ECO:0000313" key="6">
    <source>
        <dbReference type="EMBL" id="OWM87646.1"/>
    </source>
</evidence>
<organism evidence="6 7">
    <name type="scientific">Punica granatum</name>
    <name type="common">Pomegranate</name>
    <dbReference type="NCBI Taxonomy" id="22663"/>
    <lineage>
        <taxon>Eukaryota</taxon>
        <taxon>Viridiplantae</taxon>
        <taxon>Streptophyta</taxon>
        <taxon>Embryophyta</taxon>
        <taxon>Tracheophyta</taxon>
        <taxon>Spermatophyta</taxon>
        <taxon>Magnoliopsida</taxon>
        <taxon>eudicotyledons</taxon>
        <taxon>Gunneridae</taxon>
        <taxon>Pentapetalae</taxon>
        <taxon>rosids</taxon>
        <taxon>malvids</taxon>
        <taxon>Myrtales</taxon>
        <taxon>Lythraceae</taxon>
        <taxon>Punica</taxon>
    </lineage>
</organism>
<evidence type="ECO:0000259" key="4">
    <source>
        <dbReference type="PROSITE" id="PS51061"/>
    </source>
</evidence>
<feature type="compositionally biased region" description="Basic and acidic residues" evidence="2">
    <location>
        <begin position="31"/>
        <end position="44"/>
    </location>
</feature>
<feature type="transmembrane region" description="Helical" evidence="3">
    <location>
        <begin position="540"/>
        <end position="571"/>
    </location>
</feature>
<dbReference type="InterPro" id="IPR024771">
    <property type="entry name" value="SUZ"/>
</dbReference>
<name>A0A218XSL0_PUNGR</name>
<dbReference type="CDD" id="cd02642">
    <property type="entry name" value="R3H_encore_like"/>
    <property type="match status" value="1"/>
</dbReference>
<evidence type="ECO:0000256" key="1">
    <source>
        <dbReference type="ARBA" id="ARBA00004141"/>
    </source>
</evidence>
<dbReference type="InterPro" id="IPR038770">
    <property type="entry name" value="Na+/solute_symporter_sf"/>
</dbReference>
<dbReference type="InterPro" id="IPR036867">
    <property type="entry name" value="R3H_dom_sf"/>
</dbReference>
<evidence type="ECO:0000256" key="3">
    <source>
        <dbReference type="SAM" id="Phobius"/>
    </source>
</evidence>
<protein>
    <recommendedName>
        <fullName evidence="8">R3H domain-containing protein 2-like</fullName>
    </recommendedName>
</protein>
<feature type="domain" description="R3H" evidence="4">
    <location>
        <begin position="90"/>
        <end position="160"/>
    </location>
</feature>
<comment type="subcellular location">
    <subcellularLocation>
        <location evidence="1">Membrane</location>
        <topology evidence="1">Multi-pass membrane protein</topology>
    </subcellularLocation>
</comment>
<dbReference type="Pfam" id="PF01424">
    <property type="entry name" value="R3H"/>
    <property type="match status" value="1"/>
</dbReference>
<keyword evidence="3" id="KW-0472">Membrane</keyword>
<dbReference type="InterPro" id="IPR001374">
    <property type="entry name" value="R3H_dom"/>
</dbReference>
<feature type="domain" description="SUZ" evidence="5">
    <location>
        <begin position="162"/>
        <end position="233"/>
    </location>
</feature>
<dbReference type="Pfam" id="PF13593">
    <property type="entry name" value="SBF_like"/>
    <property type="match status" value="1"/>
</dbReference>
<dbReference type="AlphaFoldDB" id="A0A218XSL0"/>
<dbReference type="GO" id="GO:0003676">
    <property type="term" value="F:nucleic acid binding"/>
    <property type="evidence" value="ECO:0007669"/>
    <property type="project" value="UniProtKB-UniRule"/>
</dbReference>
<feature type="region of interest" description="Disordered" evidence="2">
    <location>
        <begin position="190"/>
        <end position="303"/>
    </location>
</feature>
<dbReference type="PROSITE" id="PS51061">
    <property type="entry name" value="R3H"/>
    <property type="match status" value="1"/>
</dbReference>
<dbReference type="Proteomes" id="UP000197138">
    <property type="component" value="Unassembled WGS sequence"/>
</dbReference>
<reference evidence="7" key="1">
    <citation type="journal article" date="2017" name="Plant J.">
        <title>The pomegranate (Punica granatum L.) genome and the genomics of punicalagin biosynthesis.</title>
        <authorList>
            <person name="Qin G."/>
            <person name="Xu C."/>
            <person name="Ming R."/>
            <person name="Tang H."/>
            <person name="Guyot R."/>
            <person name="Kramer E.M."/>
            <person name="Hu Y."/>
            <person name="Yi X."/>
            <person name="Qi Y."/>
            <person name="Xu X."/>
            <person name="Gao Z."/>
            <person name="Pan H."/>
            <person name="Jian J."/>
            <person name="Tian Y."/>
            <person name="Yue Z."/>
            <person name="Xu Y."/>
        </authorList>
    </citation>
    <scope>NUCLEOTIDE SEQUENCE [LARGE SCALE GENOMIC DNA]</scope>
    <source>
        <strain evidence="7">cv. Dabenzi</strain>
    </source>
</reference>
<evidence type="ECO:0000313" key="7">
    <source>
        <dbReference type="Proteomes" id="UP000197138"/>
    </source>
</evidence>
<feature type="transmembrane region" description="Helical" evidence="3">
    <location>
        <begin position="477"/>
        <end position="498"/>
    </location>
</feature>
<accession>A0A218XSL0</accession>
<evidence type="ECO:0000259" key="5">
    <source>
        <dbReference type="PROSITE" id="PS51673"/>
    </source>
</evidence>
<dbReference type="Gene3D" id="3.30.1370.50">
    <property type="entry name" value="R3H-like domain"/>
    <property type="match status" value="1"/>
</dbReference>
<keyword evidence="3" id="KW-1133">Transmembrane helix</keyword>
<dbReference type="PANTHER" id="PTHR18640:SF10">
    <property type="entry name" value="SODIUM_METABOLITE COTRANSPORTER BASS4, CHLOROPLASTIC-RELATED"/>
    <property type="match status" value="1"/>
</dbReference>
<dbReference type="InterPro" id="IPR016833">
    <property type="entry name" value="Put_Na-Bile_cotransptr"/>
</dbReference>
<dbReference type="EMBL" id="MTKT01000813">
    <property type="protein sequence ID" value="OWM87646.1"/>
    <property type="molecule type" value="Genomic_DNA"/>
</dbReference>
<dbReference type="GO" id="GO:0009941">
    <property type="term" value="C:chloroplast envelope"/>
    <property type="evidence" value="ECO:0007669"/>
    <property type="project" value="TreeGrafter"/>
</dbReference>
<proteinExistence type="predicted"/>
<feature type="transmembrane region" description="Helical" evidence="3">
    <location>
        <begin position="591"/>
        <end position="610"/>
    </location>
</feature>
<feature type="compositionally biased region" description="Basic and acidic residues" evidence="2">
    <location>
        <begin position="213"/>
        <end position="223"/>
    </location>
</feature>
<feature type="transmembrane region" description="Helical" evidence="3">
    <location>
        <begin position="631"/>
        <end position="652"/>
    </location>
</feature>
<evidence type="ECO:0000256" key="2">
    <source>
        <dbReference type="SAM" id="MobiDB-lite"/>
    </source>
</evidence>
<feature type="compositionally biased region" description="Low complexity" evidence="2">
    <location>
        <begin position="203"/>
        <end position="212"/>
    </location>
</feature>
<keyword evidence="3" id="KW-0812">Transmembrane</keyword>
<dbReference type="Pfam" id="PF12752">
    <property type="entry name" value="SUZ"/>
    <property type="match status" value="1"/>
</dbReference>
<dbReference type="Gene3D" id="1.20.1530.20">
    <property type="match status" value="1"/>
</dbReference>
<gene>
    <name evidence="6" type="ORF">CDL15_Pgr022759</name>
</gene>
<feature type="region of interest" description="Disordered" evidence="2">
    <location>
        <begin position="1"/>
        <end position="71"/>
    </location>
</feature>
<feature type="transmembrane region" description="Helical" evidence="3">
    <location>
        <begin position="658"/>
        <end position="680"/>
    </location>
</feature>